<dbReference type="SUPFAM" id="SSF52166">
    <property type="entry name" value="Ribosomal protein L4"/>
    <property type="match status" value="1"/>
</dbReference>
<feature type="region of interest" description="Disordered" evidence="9">
    <location>
        <begin position="49"/>
        <end position="75"/>
    </location>
</feature>
<dbReference type="GO" id="GO:0006412">
    <property type="term" value="P:translation"/>
    <property type="evidence" value="ECO:0007669"/>
    <property type="project" value="InterPro"/>
</dbReference>
<sequence length="214" mass="24747">MRVKEKASYPLFSLEGKHLENVEMNFNFIEKNSKYLIHRAFTKQSTEARYGNASTKTRREVKGGGRKPWRQKGTGRARAGSIRSPLWQGGGVIFGPKPREYSVKLNRKEFKLALQTAIYNARFKISLCSDFTEEIKFPKTKYIQDILHNFGLEKTSRVLIVVDHKTQNLLLSCRNLPKVHLISSSQLNIKELLYAKHILLTKKALDNIQEVYYD</sequence>
<dbReference type="GO" id="GO:1990904">
    <property type="term" value="C:ribonucleoprotein complex"/>
    <property type="evidence" value="ECO:0007669"/>
    <property type="project" value="UniProtKB-KW"/>
</dbReference>
<comment type="similarity">
    <text evidence="2">Belongs to the universal ribosomal protein uL4 family.</text>
</comment>
<keyword evidence="6" id="KW-0687">Ribonucleoprotein</keyword>
<name>A0A9Y1I2C6_9RHOD</name>
<protein>
    <recommendedName>
        <fullName evidence="7">Large ribosomal subunit protein uL4c</fullName>
    </recommendedName>
    <alternativeName>
        <fullName evidence="8">50S ribosomal protein L4, chloroplastic</fullName>
    </alternativeName>
</protein>
<keyword evidence="5 10" id="KW-0689">Ribosomal protein</keyword>
<keyword evidence="4" id="KW-0694">RNA-binding</keyword>
<comment type="function">
    <text evidence="1">Probably binds the 23S rRNA.</text>
</comment>
<evidence type="ECO:0000256" key="8">
    <source>
        <dbReference type="ARBA" id="ARBA00035387"/>
    </source>
</evidence>
<dbReference type="InterPro" id="IPR013005">
    <property type="entry name" value="Ribosomal_uL4-like"/>
</dbReference>
<dbReference type="EMBL" id="OP616811">
    <property type="protein sequence ID" value="WDA99004.1"/>
    <property type="molecule type" value="Genomic_DNA"/>
</dbReference>
<evidence type="ECO:0000256" key="9">
    <source>
        <dbReference type="SAM" id="MobiDB-lite"/>
    </source>
</evidence>
<evidence type="ECO:0000256" key="1">
    <source>
        <dbReference type="ARBA" id="ARBA00004083"/>
    </source>
</evidence>
<geneLocation type="plastid" evidence="10"/>
<dbReference type="PANTHER" id="PTHR10746:SF17">
    <property type="entry name" value="LARGE RIBOSOMAL SUBUNIT PROTEIN UL4C"/>
    <property type="match status" value="1"/>
</dbReference>
<dbReference type="PANTHER" id="PTHR10746">
    <property type="entry name" value="50S RIBOSOMAL PROTEIN L4"/>
    <property type="match status" value="1"/>
</dbReference>
<keyword evidence="10" id="KW-0934">Plastid</keyword>
<feature type="compositionally biased region" description="Basic residues" evidence="9">
    <location>
        <begin position="64"/>
        <end position="75"/>
    </location>
</feature>
<dbReference type="AlphaFoldDB" id="A0A9Y1I2C6"/>
<accession>A0A9Y1I2C6</accession>
<evidence type="ECO:0000256" key="5">
    <source>
        <dbReference type="ARBA" id="ARBA00022980"/>
    </source>
</evidence>
<gene>
    <name evidence="10" type="primary">rpl4</name>
    <name evidence="10" type="ORF">SCTW_222</name>
</gene>
<proteinExistence type="inferred from homology"/>
<organism evidence="10">
    <name type="scientific">Sciadococcus taiwanensis</name>
    <dbReference type="NCBI Taxonomy" id="3028030"/>
    <lineage>
        <taxon>Eukaryota</taxon>
        <taxon>Rhodophyta</taxon>
        <taxon>Bangiophyceae</taxon>
        <taxon>Cavernulicolales</taxon>
        <taxon>Cavernulicolaceae</taxon>
        <taxon>Sciadococcus</taxon>
    </lineage>
</organism>
<dbReference type="GO" id="GO:0005840">
    <property type="term" value="C:ribosome"/>
    <property type="evidence" value="ECO:0007669"/>
    <property type="project" value="UniProtKB-KW"/>
</dbReference>
<dbReference type="GO" id="GO:0019843">
    <property type="term" value="F:rRNA binding"/>
    <property type="evidence" value="ECO:0007669"/>
    <property type="project" value="UniProtKB-KW"/>
</dbReference>
<dbReference type="InterPro" id="IPR002136">
    <property type="entry name" value="Ribosomal_uL4"/>
</dbReference>
<dbReference type="NCBIfam" id="TIGR03953">
    <property type="entry name" value="rplD_bact"/>
    <property type="match status" value="1"/>
</dbReference>
<dbReference type="HAMAP" id="MF_01328_B">
    <property type="entry name" value="Ribosomal_uL4_B"/>
    <property type="match status" value="1"/>
</dbReference>
<evidence type="ECO:0000256" key="7">
    <source>
        <dbReference type="ARBA" id="ARBA00035208"/>
    </source>
</evidence>
<dbReference type="Pfam" id="PF00573">
    <property type="entry name" value="Ribosomal_L4"/>
    <property type="match status" value="1"/>
</dbReference>
<evidence type="ECO:0000256" key="3">
    <source>
        <dbReference type="ARBA" id="ARBA00022730"/>
    </source>
</evidence>
<reference evidence="10" key="1">
    <citation type="journal article" date="2023" name="J. Phycol.">
        <title>Revised classification of the Cyanidiophyceae based on plastid genome data with descriptions of the Cavernulicolales ord. nov. and Galdieriales ord. nov. (Rhodophyta).</title>
        <authorList>
            <person name="Park S.I."/>
            <person name="Cho C.H."/>
            <person name="Ciniglia C."/>
            <person name="Huang T.Y."/>
            <person name="Liu S.L."/>
            <person name="Bustamante D.E."/>
            <person name="Calderon M.S."/>
            <person name="Mansilla A."/>
            <person name="McDermott T."/>
            <person name="Andersen R.A."/>
            <person name="Yoon H.S."/>
        </authorList>
    </citation>
    <scope>NUCLEOTIDE SEQUENCE</scope>
</reference>
<dbReference type="Gene3D" id="3.40.1370.10">
    <property type="match status" value="1"/>
</dbReference>
<evidence type="ECO:0000256" key="6">
    <source>
        <dbReference type="ARBA" id="ARBA00023274"/>
    </source>
</evidence>
<keyword evidence="3" id="KW-0699">rRNA-binding</keyword>
<dbReference type="GO" id="GO:0003735">
    <property type="term" value="F:structural constituent of ribosome"/>
    <property type="evidence" value="ECO:0007669"/>
    <property type="project" value="InterPro"/>
</dbReference>
<evidence type="ECO:0000313" key="10">
    <source>
        <dbReference type="EMBL" id="WDA99004.1"/>
    </source>
</evidence>
<evidence type="ECO:0000256" key="2">
    <source>
        <dbReference type="ARBA" id="ARBA00010528"/>
    </source>
</evidence>
<dbReference type="InterPro" id="IPR023574">
    <property type="entry name" value="Ribosomal_uL4_dom_sf"/>
</dbReference>
<evidence type="ECO:0000256" key="4">
    <source>
        <dbReference type="ARBA" id="ARBA00022884"/>
    </source>
</evidence>